<dbReference type="InterPro" id="IPR014782">
    <property type="entry name" value="Peptidase_M1_dom"/>
</dbReference>
<protein>
    <submittedName>
        <fullName evidence="3">M1 family aminopeptidase</fullName>
    </submittedName>
</protein>
<feature type="transmembrane region" description="Helical" evidence="1">
    <location>
        <begin position="477"/>
        <end position="494"/>
    </location>
</feature>
<keyword evidence="4" id="KW-1185">Reference proteome</keyword>
<feature type="transmembrane region" description="Helical" evidence="1">
    <location>
        <begin position="52"/>
        <end position="75"/>
    </location>
</feature>
<name>A0ABU8I7B5_9SPHI</name>
<dbReference type="EMBL" id="JAYLLN010000019">
    <property type="protein sequence ID" value="MEI5985080.1"/>
    <property type="molecule type" value="Genomic_DNA"/>
</dbReference>
<sequence length="1220" mass="141145">MFSTIFFFEIKRWLKQPVFYVYCAIYFGLALFTSLSNLGAFDGVTSTTTNPIYINAPLSIAAFFNSFATLIYFLLPTIVGASVARDYMYNVHTLLFSYPLNKPTYLSAKFLSSLVMVTIIALLCALGYYAAQFFPNINAQLLGPNNFRAYVEGFFATIFPNFLLFGSIIFALVTFTRSIYVGFIAVLILLLLQSLLDIYTRDVDNRYMVALLDPFGFEPIQYYTKYWSVNERNVNLLPIKGVLLYNRLIWMGVALIILTFVYKTFSFSQSAFTFKRAKEGIRTVKDNFGSIITINLPKVTYNHGFWDNLKLSWRISHIDYKFLIRNWTFYILMAFAFLFVLMALSISGQLYGTTTYPVTWQMLQTMSGMYQFFLLIMVMLFAGMLIQRSRQANMNLLLDATSVPNWVQLLSKALALYKMVLTVFTVSLLNGLIYQIYQGYYHFEIGHYLYEIYVLGSLSFIFLILFALFVHSFFKNYFIGFIICLFVIIGAPFLPQIGVEQRIFIFNADPGFDYSDMNGYGNLRPFLYYRLYWMLLGLVLFAITLIFWRRGIVSGIKEKFALAMNRFKPAIAIPMLISLVAFVGLGYAIYHHNNIAEPFLSSKDYELQRVDYEKKYKKYSLMAAPRLTGVFVEVDMDPKNRNLFINGRFTYQNKTDHAIDSIFLNYSEGDLLTDIRFKNNAQEVLNDSVLHVRLYKLAQPLMPGDSMEVVYQIKNKPHTFLDDRSEVIRNGTFFNNSIFPSLTYVHMAEVENNDVRAKYGLPPKDRMADPRDSSKLGNNYISQDADWINFEAILSTNTDQIAIAPGYLQKEWEKDGKRYFHYKMDAPILNFYAFISAKFNVKKEKYKGKDLEIYYHAFHDFNLDRMMASMKKSLDYYEANYSPYQFNQMRVIEFPKTMGTFAQAFANTVPFSEAIGFIAKIDESKEDAVDYPYSVTAHEFAHQWWAHQVIGAQVKGATMMSESLSEYSSLKVLEQTYGKGQMRRYLKDALDSYLQGRAAEHLGENPLMFNENQGYIHYNKGSVVMYAMSEYLGEKPFNNFLKEYLNRTAFQNPPYTTSLEFVGLLRQHTPDSLQYLIKDMFETITLYDNKVNDVTVKDLKNGKYELTMDFQVSKYRTDPKGKEVFEDVKGTMLKGKDGKEEIKSLPLQDYVEIAVYGDKKEGKASKKMEDNPIYSKKVKIDKINNKVKLILDQKPIEVGVDPNNILIDRNSSDNRMMVKN</sequence>
<dbReference type="Gene3D" id="1.10.390.10">
    <property type="entry name" value="Neutral Protease Domain 2"/>
    <property type="match status" value="1"/>
</dbReference>
<feature type="transmembrane region" description="Helical" evidence="1">
    <location>
        <begin position="150"/>
        <end position="172"/>
    </location>
</feature>
<reference evidence="3 4" key="1">
    <citation type="submission" date="2024-01" db="EMBL/GenBank/DDBJ databases">
        <title>Sphingobacterium tenebrionis sp. nov., a novel endophyte isolated from tenebrio molitor intestines.</title>
        <authorList>
            <person name="Zhang C."/>
        </authorList>
    </citation>
    <scope>NUCLEOTIDE SEQUENCE [LARGE SCALE GENOMIC DNA]</scope>
    <source>
        <strain evidence="3 4">PU5-4</strain>
    </source>
</reference>
<evidence type="ECO:0000313" key="3">
    <source>
        <dbReference type="EMBL" id="MEI5985080.1"/>
    </source>
</evidence>
<feature type="transmembrane region" description="Helical" evidence="1">
    <location>
        <begin position="569"/>
        <end position="590"/>
    </location>
</feature>
<accession>A0ABU8I7B5</accession>
<feature type="transmembrane region" description="Helical" evidence="1">
    <location>
        <begin position="527"/>
        <end position="548"/>
    </location>
</feature>
<evidence type="ECO:0000313" key="4">
    <source>
        <dbReference type="Proteomes" id="UP001363035"/>
    </source>
</evidence>
<dbReference type="RefSeq" id="WP_336557646.1">
    <property type="nucleotide sequence ID" value="NZ_JAYLLN010000019.1"/>
</dbReference>
<feature type="transmembrane region" description="Helical" evidence="1">
    <location>
        <begin position="248"/>
        <end position="265"/>
    </location>
</feature>
<keyword evidence="3" id="KW-0645">Protease</keyword>
<dbReference type="InterPro" id="IPR027268">
    <property type="entry name" value="Peptidase_M4/M1_CTD_sf"/>
</dbReference>
<feature type="transmembrane region" description="Helical" evidence="1">
    <location>
        <begin position="20"/>
        <end position="40"/>
    </location>
</feature>
<dbReference type="Pfam" id="PF12730">
    <property type="entry name" value="ABC2_membrane_4"/>
    <property type="match status" value="1"/>
</dbReference>
<feature type="transmembrane region" description="Helical" evidence="1">
    <location>
        <begin position="449"/>
        <end position="470"/>
    </location>
</feature>
<feature type="transmembrane region" description="Helical" evidence="1">
    <location>
        <begin position="110"/>
        <end position="130"/>
    </location>
</feature>
<keyword evidence="1" id="KW-0472">Membrane</keyword>
<dbReference type="GO" id="GO:0004177">
    <property type="term" value="F:aminopeptidase activity"/>
    <property type="evidence" value="ECO:0007669"/>
    <property type="project" value="UniProtKB-KW"/>
</dbReference>
<feature type="transmembrane region" description="Helical" evidence="1">
    <location>
        <begin position="327"/>
        <end position="348"/>
    </location>
</feature>
<organism evidence="3 4">
    <name type="scientific">Sphingobacterium tenebrionis</name>
    <dbReference type="NCBI Taxonomy" id="3111775"/>
    <lineage>
        <taxon>Bacteria</taxon>
        <taxon>Pseudomonadati</taxon>
        <taxon>Bacteroidota</taxon>
        <taxon>Sphingobacteriia</taxon>
        <taxon>Sphingobacteriales</taxon>
        <taxon>Sphingobacteriaceae</taxon>
        <taxon>Sphingobacterium</taxon>
    </lineage>
</organism>
<proteinExistence type="predicted"/>
<keyword evidence="1" id="KW-1133">Transmembrane helix</keyword>
<dbReference type="Pfam" id="PF01433">
    <property type="entry name" value="Peptidase_M1"/>
    <property type="match status" value="1"/>
</dbReference>
<evidence type="ECO:0000259" key="2">
    <source>
        <dbReference type="Pfam" id="PF01433"/>
    </source>
</evidence>
<feature type="domain" description="Peptidase M1 membrane alanine aminopeptidase" evidence="2">
    <location>
        <begin position="869"/>
        <end position="1052"/>
    </location>
</feature>
<feature type="transmembrane region" description="Helical" evidence="1">
    <location>
        <begin position="179"/>
        <end position="199"/>
    </location>
</feature>
<keyword evidence="1" id="KW-0812">Transmembrane</keyword>
<dbReference type="SUPFAM" id="SSF55486">
    <property type="entry name" value="Metalloproteases ('zincins'), catalytic domain"/>
    <property type="match status" value="1"/>
</dbReference>
<keyword evidence="3" id="KW-0031">Aminopeptidase</keyword>
<gene>
    <name evidence="3" type="ORF">VJ786_09200</name>
</gene>
<comment type="caution">
    <text evidence="3">The sequence shown here is derived from an EMBL/GenBank/DDBJ whole genome shotgun (WGS) entry which is preliminary data.</text>
</comment>
<dbReference type="Proteomes" id="UP001363035">
    <property type="component" value="Unassembled WGS sequence"/>
</dbReference>
<evidence type="ECO:0000256" key="1">
    <source>
        <dbReference type="SAM" id="Phobius"/>
    </source>
</evidence>
<keyword evidence="3" id="KW-0378">Hydrolase</keyword>
<feature type="transmembrane region" description="Helical" evidence="1">
    <location>
        <begin position="368"/>
        <end position="386"/>
    </location>
</feature>
<feature type="transmembrane region" description="Helical" evidence="1">
    <location>
        <begin position="415"/>
        <end position="437"/>
    </location>
</feature>